<dbReference type="Pfam" id="PF07024">
    <property type="entry name" value="ImpE"/>
    <property type="match status" value="1"/>
</dbReference>
<evidence type="ECO:0000313" key="2">
    <source>
        <dbReference type="Proteomes" id="UP000721844"/>
    </source>
</evidence>
<dbReference type="AlphaFoldDB" id="A0A964E491"/>
<dbReference type="RefSeq" id="WP_227307718.1">
    <property type="nucleotide sequence ID" value="NZ_JAESVA010000004.1"/>
</dbReference>
<proteinExistence type="predicted"/>
<dbReference type="Proteomes" id="UP000721844">
    <property type="component" value="Unassembled WGS sequence"/>
</dbReference>
<sequence>MDLFRAGQLQAAITTATAAVRTVPGDVGKRLLLAELLLFAEEFDRADKALAAMESLDISVAPGIAPFRQLLRAEMLRHQTWREARLPEFLGEPTPSLTLSLKSLVTSLAGDAQAADDLARQAEAIRPAVTGRHDDIAFDDIRDTDDIAAGFLDVLTVSGRYFWVPFERIEAAQFHKPDRLRDLFWRRCSLSVKDGPEGDVYLPALYVAPSQASDGLMTVGRKTEWFGESVMRGQGQRVLLIGDEGVAAQDLGVLTFG</sequence>
<dbReference type="PIRSF" id="PIRSF029288">
    <property type="entry name" value="SciE_ImpE"/>
    <property type="match status" value="1"/>
</dbReference>
<dbReference type="Gene3D" id="1.25.40.10">
    <property type="entry name" value="Tetratricopeptide repeat domain"/>
    <property type="match status" value="1"/>
</dbReference>
<reference evidence="1 2" key="1">
    <citation type="journal article" date="2021" name="Microorganisms">
        <title>Acidisoma silvae sp. nov. and Acidisomacellulosilytica sp. nov., Two Acidophilic Bacteria Isolated from Decaying Wood, Hydrolyzing Cellulose and Producing Poly-3-hydroxybutyrate.</title>
        <authorList>
            <person name="Mieszkin S."/>
            <person name="Pouder E."/>
            <person name="Uroz S."/>
            <person name="Simon-Colin C."/>
            <person name="Alain K."/>
        </authorList>
    </citation>
    <scope>NUCLEOTIDE SEQUENCE [LARGE SCALE GENOMIC DNA]</scope>
    <source>
        <strain evidence="1 2">HW T5.17</strain>
    </source>
</reference>
<gene>
    <name evidence="1" type="ORF">ACELLULO517_12420</name>
</gene>
<keyword evidence="2" id="KW-1185">Reference proteome</keyword>
<dbReference type="InterPro" id="IPR009211">
    <property type="entry name" value="TagJ"/>
</dbReference>
<evidence type="ECO:0000313" key="1">
    <source>
        <dbReference type="EMBL" id="MCB8881042.1"/>
    </source>
</evidence>
<name>A0A964E491_9PROT</name>
<comment type="caution">
    <text evidence="1">The sequence shown here is derived from an EMBL/GenBank/DDBJ whole genome shotgun (WGS) entry which is preliminary data.</text>
</comment>
<dbReference type="EMBL" id="JAESVA010000004">
    <property type="protein sequence ID" value="MCB8881042.1"/>
    <property type="molecule type" value="Genomic_DNA"/>
</dbReference>
<organism evidence="1 2">
    <name type="scientific">Acidisoma cellulosilyticum</name>
    <dbReference type="NCBI Taxonomy" id="2802395"/>
    <lineage>
        <taxon>Bacteria</taxon>
        <taxon>Pseudomonadati</taxon>
        <taxon>Pseudomonadota</taxon>
        <taxon>Alphaproteobacteria</taxon>
        <taxon>Acetobacterales</taxon>
        <taxon>Acidocellaceae</taxon>
        <taxon>Acidisoma</taxon>
    </lineage>
</organism>
<protein>
    <submittedName>
        <fullName evidence="1">SciE type virulence protein</fullName>
    </submittedName>
</protein>
<dbReference type="InterPro" id="IPR011990">
    <property type="entry name" value="TPR-like_helical_dom_sf"/>
</dbReference>
<dbReference type="SUPFAM" id="SSF144059">
    <property type="entry name" value="ImpE-like"/>
    <property type="match status" value="1"/>
</dbReference>
<accession>A0A964E491</accession>